<keyword evidence="3" id="KW-1185">Reference proteome</keyword>
<comment type="caution">
    <text evidence="2">The sequence shown here is derived from an EMBL/GenBank/DDBJ whole genome shotgun (WGS) entry which is preliminary data.</text>
</comment>
<organism evidence="2 3">
    <name type="scientific">Durusdinium trenchii</name>
    <dbReference type="NCBI Taxonomy" id="1381693"/>
    <lineage>
        <taxon>Eukaryota</taxon>
        <taxon>Sar</taxon>
        <taxon>Alveolata</taxon>
        <taxon>Dinophyceae</taxon>
        <taxon>Suessiales</taxon>
        <taxon>Symbiodiniaceae</taxon>
        <taxon>Durusdinium</taxon>
    </lineage>
</organism>
<proteinExistence type="predicted"/>
<accession>A0ABP0SC20</accession>
<dbReference type="EMBL" id="CAXAMN010027284">
    <property type="protein sequence ID" value="CAK9109884.1"/>
    <property type="molecule type" value="Genomic_DNA"/>
</dbReference>
<name>A0ABP0SC20_9DINO</name>
<dbReference type="Proteomes" id="UP001642484">
    <property type="component" value="Unassembled WGS sequence"/>
</dbReference>
<evidence type="ECO:0000256" key="1">
    <source>
        <dbReference type="SAM" id="MobiDB-lite"/>
    </source>
</evidence>
<evidence type="ECO:0000313" key="2">
    <source>
        <dbReference type="EMBL" id="CAK9109884.1"/>
    </source>
</evidence>
<feature type="compositionally biased region" description="Low complexity" evidence="1">
    <location>
        <begin position="103"/>
        <end position="113"/>
    </location>
</feature>
<sequence>MNDHESWSRPCFGWEDDLRLMADDHVRLLSFPRPSGLLLAVYSFTVVLKPGRCLSALFERFVFEATKIFLILLCMVSNSNTTLLPLPGSQCLVSHLGVRSLEPGSRSSSPGSRLVTGEGSSPSICHEFGVLVRTTDL</sequence>
<gene>
    <name evidence="2" type="ORF">CCMP2556_LOCUS51119</name>
</gene>
<protein>
    <submittedName>
        <fullName evidence="2">Uncharacterized protein</fullName>
    </submittedName>
</protein>
<feature type="region of interest" description="Disordered" evidence="1">
    <location>
        <begin position="102"/>
        <end position="121"/>
    </location>
</feature>
<evidence type="ECO:0000313" key="3">
    <source>
        <dbReference type="Proteomes" id="UP001642484"/>
    </source>
</evidence>
<reference evidence="2 3" key="1">
    <citation type="submission" date="2024-02" db="EMBL/GenBank/DDBJ databases">
        <authorList>
            <person name="Chen Y."/>
            <person name="Shah S."/>
            <person name="Dougan E. K."/>
            <person name="Thang M."/>
            <person name="Chan C."/>
        </authorList>
    </citation>
    <scope>NUCLEOTIDE SEQUENCE [LARGE SCALE GENOMIC DNA]</scope>
</reference>